<dbReference type="InterPro" id="IPR050275">
    <property type="entry name" value="PGM_Phosphatase"/>
</dbReference>
<feature type="binding site" evidence="1">
    <location>
        <position position="61"/>
    </location>
    <ligand>
        <name>substrate</name>
    </ligand>
</feature>
<dbReference type="GO" id="GO:0005737">
    <property type="term" value="C:cytoplasm"/>
    <property type="evidence" value="ECO:0007669"/>
    <property type="project" value="TreeGrafter"/>
</dbReference>
<proteinExistence type="predicted"/>
<accession>A0A3E4QXQ2</accession>
<dbReference type="GO" id="GO:0016791">
    <property type="term" value="F:phosphatase activity"/>
    <property type="evidence" value="ECO:0007669"/>
    <property type="project" value="TreeGrafter"/>
</dbReference>
<evidence type="ECO:0000256" key="1">
    <source>
        <dbReference type="PIRSR" id="PIRSR613078-2"/>
    </source>
</evidence>
<dbReference type="Pfam" id="PF00300">
    <property type="entry name" value="His_Phos_1"/>
    <property type="match status" value="1"/>
</dbReference>
<dbReference type="AlphaFoldDB" id="A0A3E4QXQ2"/>
<dbReference type="CDD" id="cd07067">
    <property type="entry name" value="HP_PGM_like"/>
    <property type="match status" value="1"/>
</dbReference>
<dbReference type="Proteomes" id="UP000260943">
    <property type="component" value="Unassembled WGS sequence"/>
</dbReference>
<dbReference type="RefSeq" id="WP_117679046.1">
    <property type="nucleotide sequence ID" value="NZ_CALJOO010000085.1"/>
</dbReference>
<dbReference type="InterPro" id="IPR013078">
    <property type="entry name" value="His_Pase_superF_clade-1"/>
</dbReference>
<evidence type="ECO:0000313" key="3">
    <source>
        <dbReference type="Proteomes" id="UP000260943"/>
    </source>
</evidence>
<gene>
    <name evidence="2" type="ORF">DXC81_02640</name>
</gene>
<sequence length="196" mass="22574">MPATLYLVRHGRTMFNEKRVIQGWCDSPLTREGEEQAARVGRYFAHEGVFFDHAYASTLARTHQTIEAITDMPYGREPGLREWFFGAYEGERVDLMPARPWGDCFVQFGGEGEREFHARICSTLREIMARPGHENVLVVSHGSACREFMLEWREGQDLGYPDVPGNCSVMRYTFDGERFELVRVVEQDEMRAVLGE</sequence>
<dbReference type="PANTHER" id="PTHR48100:SF5">
    <property type="entry name" value="HISTIDINE PHOSPHATASE FAMILY PROTEIN"/>
    <property type="match status" value="1"/>
</dbReference>
<dbReference type="PANTHER" id="PTHR48100">
    <property type="entry name" value="BROAD-SPECIFICITY PHOSPHATASE YOR283W-RELATED"/>
    <property type="match status" value="1"/>
</dbReference>
<reference evidence="2 3" key="1">
    <citation type="submission" date="2018-08" db="EMBL/GenBank/DDBJ databases">
        <title>A genome reference for cultivated species of the human gut microbiota.</title>
        <authorList>
            <person name="Zou Y."/>
            <person name="Xue W."/>
            <person name="Luo G."/>
        </authorList>
    </citation>
    <scope>NUCLEOTIDE SEQUENCE [LARGE SCALE GENOMIC DNA]</scope>
    <source>
        <strain evidence="2 3">TF08-14</strain>
    </source>
</reference>
<dbReference type="SMART" id="SM00855">
    <property type="entry name" value="PGAM"/>
    <property type="match status" value="1"/>
</dbReference>
<organism evidence="2 3">
    <name type="scientific">Collinsella tanakaei</name>
    <dbReference type="NCBI Taxonomy" id="626935"/>
    <lineage>
        <taxon>Bacteria</taxon>
        <taxon>Bacillati</taxon>
        <taxon>Actinomycetota</taxon>
        <taxon>Coriobacteriia</taxon>
        <taxon>Coriobacteriales</taxon>
        <taxon>Coriobacteriaceae</taxon>
        <taxon>Collinsella</taxon>
    </lineage>
</organism>
<dbReference type="SUPFAM" id="SSF53254">
    <property type="entry name" value="Phosphoglycerate mutase-like"/>
    <property type="match status" value="1"/>
</dbReference>
<comment type="caution">
    <text evidence="2">The sequence shown here is derived from an EMBL/GenBank/DDBJ whole genome shotgun (WGS) entry which is preliminary data.</text>
</comment>
<dbReference type="Gene3D" id="3.40.50.1240">
    <property type="entry name" value="Phosphoglycerate mutase-like"/>
    <property type="match status" value="1"/>
</dbReference>
<dbReference type="EMBL" id="QSRJ01000002">
    <property type="protein sequence ID" value="RGL11698.1"/>
    <property type="molecule type" value="Genomic_DNA"/>
</dbReference>
<feature type="binding site" evidence="1">
    <location>
        <begin position="9"/>
        <end position="16"/>
    </location>
    <ligand>
        <name>substrate</name>
    </ligand>
</feature>
<dbReference type="InterPro" id="IPR029033">
    <property type="entry name" value="His_PPase_superfam"/>
</dbReference>
<protein>
    <submittedName>
        <fullName evidence="2">Histidine phosphatase family protein</fullName>
    </submittedName>
</protein>
<name>A0A3E4QXQ2_9ACTN</name>
<evidence type="ECO:0000313" key="2">
    <source>
        <dbReference type="EMBL" id="RGL11698.1"/>
    </source>
</evidence>